<gene>
    <name evidence="1" type="ORF">S01H4_30578</name>
</gene>
<dbReference type="AlphaFoldDB" id="X1B191"/>
<dbReference type="SUPFAM" id="SSF48452">
    <property type="entry name" value="TPR-like"/>
    <property type="match status" value="1"/>
</dbReference>
<dbReference type="Gene3D" id="1.25.40.10">
    <property type="entry name" value="Tetratricopeptide repeat domain"/>
    <property type="match status" value="1"/>
</dbReference>
<feature type="non-terminal residue" evidence="1">
    <location>
        <position position="1"/>
    </location>
</feature>
<dbReference type="InterPro" id="IPR011990">
    <property type="entry name" value="TPR-like_helical_dom_sf"/>
</dbReference>
<protein>
    <submittedName>
        <fullName evidence="1">Uncharacterized protein</fullName>
    </submittedName>
</protein>
<sequence>VTGPTVYRFEHAIKATGGSWVAHNNLANALKGQGRINEAIRHYHLALQKDPPEPEGIYYNMAIALTSQGRILQAIEHYSEALKMYSKQ</sequence>
<dbReference type="InterPro" id="IPR019734">
    <property type="entry name" value="TPR_rpt"/>
</dbReference>
<reference evidence="1" key="1">
    <citation type="journal article" date="2014" name="Front. Microbiol.">
        <title>High frequency of phylogenetically diverse reductive dehalogenase-homologous genes in deep subseafloor sedimentary metagenomes.</title>
        <authorList>
            <person name="Kawai M."/>
            <person name="Futagami T."/>
            <person name="Toyoda A."/>
            <person name="Takaki Y."/>
            <person name="Nishi S."/>
            <person name="Hori S."/>
            <person name="Arai W."/>
            <person name="Tsubouchi T."/>
            <person name="Morono Y."/>
            <person name="Uchiyama I."/>
            <person name="Ito T."/>
            <person name="Fujiyama A."/>
            <person name="Inagaki F."/>
            <person name="Takami H."/>
        </authorList>
    </citation>
    <scope>NUCLEOTIDE SEQUENCE</scope>
    <source>
        <strain evidence="1">Expedition CK06-06</strain>
    </source>
</reference>
<name>X1B191_9ZZZZ</name>
<proteinExistence type="predicted"/>
<dbReference type="SMART" id="SM00028">
    <property type="entry name" value="TPR"/>
    <property type="match status" value="2"/>
</dbReference>
<comment type="caution">
    <text evidence="1">The sequence shown here is derived from an EMBL/GenBank/DDBJ whole genome shotgun (WGS) entry which is preliminary data.</text>
</comment>
<organism evidence="1">
    <name type="scientific">marine sediment metagenome</name>
    <dbReference type="NCBI Taxonomy" id="412755"/>
    <lineage>
        <taxon>unclassified sequences</taxon>
        <taxon>metagenomes</taxon>
        <taxon>ecological metagenomes</taxon>
    </lineage>
</organism>
<accession>X1B191</accession>
<dbReference type="Pfam" id="PF00515">
    <property type="entry name" value="TPR_1"/>
    <property type="match status" value="2"/>
</dbReference>
<evidence type="ECO:0000313" key="1">
    <source>
        <dbReference type="EMBL" id="GAG75112.1"/>
    </source>
</evidence>
<dbReference type="PROSITE" id="PS50293">
    <property type="entry name" value="TPR_REGION"/>
    <property type="match status" value="1"/>
</dbReference>
<dbReference type="EMBL" id="BART01015798">
    <property type="protein sequence ID" value="GAG75112.1"/>
    <property type="molecule type" value="Genomic_DNA"/>
</dbReference>